<dbReference type="AlphaFoldDB" id="A0AAJ0HBT7"/>
<evidence type="ECO:0000313" key="3">
    <source>
        <dbReference type="Proteomes" id="UP001275084"/>
    </source>
</evidence>
<evidence type="ECO:0000256" key="1">
    <source>
        <dbReference type="ARBA" id="ARBA00023002"/>
    </source>
</evidence>
<reference evidence="2" key="1">
    <citation type="journal article" date="2023" name="Mol. Phylogenet. Evol.">
        <title>Genome-scale phylogeny and comparative genomics of the fungal order Sordariales.</title>
        <authorList>
            <person name="Hensen N."/>
            <person name="Bonometti L."/>
            <person name="Westerberg I."/>
            <person name="Brannstrom I.O."/>
            <person name="Guillou S."/>
            <person name="Cros-Aarteil S."/>
            <person name="Calhoun S."/>
            <person name="Haridas S."/>
            <person name="Kuo A."/>
            <person name="Mondo S."/>
            <person name="Pangilinan J."/>
            <person name="Riley R."/>
            <person name="LaButti K."/>
            <person name="Andreopoulos B."/>
            <person name="Lipzen A."/>
            <person name="Chen C."/>
            <person name="Yan M."/>
            <person name="Daum C."/>
            <person name="Ng V."/>
            <person name="Clum A."/>
            <person name="Steindorff A."/>
            <person name="Ohm R.A."/>
            <person name="Martin F."/>
            <person name="Silar P."/>
            <person name="Natvig D.O."/>
            <person name="Lalanne C."/>
            <person name="Gautier V."/>
            <person name="Ament-Velasquez S.L."/>
            <person name="Kruys A."/>
            <person name="Hutchinson M.I."/>
            <person name="Powell A.J."/>
            <person name="Barry K."/>
            <person name="Miller A.N."/>
            <person name="Grigoriev I.V."/>
            <person name="Debuchy R."/>
            <person name="Gladieux P."/>
            <person name="Hiltunen Thoren M."/>
            <person name="Johannesson H."/>
        </authorList>
    </citation>
    <scope>NUCLEOTIDE SEQUENCE</scope>
    <source>
        <strain evidence="2">CBS 955.72</strain>
    </source>
</reference>
<organism evidence="2 3">
    <name type="scientific">Lasiosphaeria hispida</name>
    <dbReference type="NCBI Taxonomy" id="260671"/>
    <lineage>
        <taxon>Eukaryota</taxon>
        <taxon>Fungi</taxon>
        <taxon>Dikarya</taxon>
        <taxon>Ascomycota</taxon>
        <taxon>Pezizomycotina</taxon>
        <taxon>Sordariomycetes</taxon>
        <taxon>Sordariomycetidae</taxon>
        <taxon>Sordariales</taxon>
        <taxon>Lasiosphaeriaceae</taxon>
        <taxon>Lasiosphaeria</taxon>
    </lineage>
</organism>
<dbReference type="Proteomes" id="UP001275084">
    <property type="component" value="Unassembled WGS sequence"/>
</dbReference>
<sequence>MPRLVSPYLPWLPNSSEMGQQQSRPVFDALLAKTHVQHALIQPDGVHNDAPTALATLVFLRGTPDQLNAVYESESAELRTWAPSPLSITDEANKTRFLGDTRFQRAYMTYFSMEIAKFGGSSKALAMSHLLTGTKPLIYGLFAGLGRPLVFFSDAMELQTAIMVMQSLSLSAVDWADPIYEILTHPQLLMPAREVLSPEQIIGRVTYDGRLSGVMKSGPGFHQVSHIFSNAVAKAAVLEYVHQLDCRDPARLVEQLSSLSALLLCATHKAGRPAFDFYLSCVPTWVNSLRVLLDSFNEERHRLVLIRGVWLLVVLCYITQLRPVVDPSLLQCEALAQEDCSWESMHADFRQKGIFEGKYQDQQLLRAVRSLWELGKRYDGDGTRYPKVAWKLITQWQGWTGLGADREESLNIRL</sequence>
<keyword evidence="3" id="KW-1185">Reference proteome</keyword>
<dbReference type="EMBL" id="JAUIQD010000006">
    <property type="protein sequence ID" value="KAK3346702.1"/>
    <property type="molecule type" value="Genomic_DNA"/>
</dbReference>
<dbReference type="GO" id="GO:0016491">
    <property type="term" value="F:oxidoreductase activity"/>
    <property type="evidence" value="ECO:0007669"/>
    <property type="project" value="UniProtKB-KW"/>
</dbReference>
<dbReference type="InterPro" id="IPR025337">
    <property type="entry name" value="Questin_oxidase-like"/>
</dbReference>
<keyword evidence="1" id="KW-0560">Oxidoreductase</keyword>
<dbReference type="Pfam" id="PF14027">
    <property type="entry name" value="Questin_oxidase"/>
    <property type="match status" value="1"/>
</dbReference>
<evidence type="ECO:0000313" key="2">
    <source>
        <dbReference type="EMBL" id="KAK3346702.1"/>
    </source>
</evidence>
<dbReference type="PANTHER" id="PTHR35870:SF6">
    <property type="entry name" value="MGS207 PROTEIN"/>
    <property type="match status" value="1"/>
</dbReference>
<proteinExistence type="predicted"/>
<name>A0AAJ0HBT7_9PEZI</name>
<dbReference type="PANTHER" id="PTHR35870">
    <property type="entry name" value="PROTEIN, PUTATIVE (AFU_ORTHOLOGUE AFUA_5G03330)-RELATED"/>
    <property type="match status" value="1"/>
</dbReference>
<accession>A0AAJ0HBT7</accession>
<protein>
    <submittedName>
        <fullName evidence="2">Uncharacterized protein</fullName>
    </submittedName>
</protein>
<gene>
    <name evidence="2" type="ORF">B0T25DRAFT_285663</name>
</gene>
<comment type="caution">
    <text evidence="2">The sequence shown here is derived from an EMBL/GenBank/DDBJ whole genome shotgun (WGS) entry which is preliminary data.</text>
</comment>
<reference evidence="2" key="2">
    <citation type="submission" date="2023-06" db="EMBL/GenBank/DDBJ databases">
        <authorList>
            <consortium name="Lawrence Berkeley National Laboratory"/>
            <person name="Haridas S."/>
            <person name="Hensen N."/>
            <person name="Bonometti L."/>
            <person name="Westerberg I."/>
            <person name="Brannstrom I.O."/>
            <person name="Guillou S."/>
            <person name="Cros-Aarteil S."/>
            <person name="Calhoun S."/>
            <person name="Kuo A."/>
            <person name="Mondo S."/>
            <person name="Pangilinan J."/>
            <person name="Riley R."/>
            <person name="Labutti K."/>
            <person name="Andreopoulos B."/>
            <person name="Lipzen A."/>
            <person name="Chen C."/>
            <person name="Yanf M."/>
            <person name="Daum C."/>
            <person name="Ng V."/>
            <person name="Clum A."/>
            <person name="Steindorff A."/>
            <person name="Ohm R."/>
            <person name="Martin F."/>
            <person name="Silar P."/>
            <person name="Natvig D."/>
            <person name="Lalanne C."/>
            <person name="Gautier V."/>
            <person name="Ament-Velasquez S.L."/>
            <person name="Kruys A."/>
            <person name="Hutchinson M.I."/>
            <person name="Powell A.J."/>
            <person name="Barry K."/>
            <person name="Miller A.N."/>
            <person name="Grigoriev I.V."/>
            <person name="Debuchy R."/>
            <person name="Gladieux P."/>
            <person name="Thoren M.H."/>
            <person name="Johannesson H."/>
        </authorList>
    </citation>
    <scope>NUCLEOTIDE SEQUENCE</scope>
    <source>
        <strain evidence="2">CBS 955.72</strain>
    </source>
</reference>